<protein>
    <submittedName>
        <fullName evidence="2">Uncharacterized protein</fullName>
    </submittedName>
</protein>
<evidence type="ECO:0000313" key="2">
    <source>
        <dbReference type="EMBL" id="MDR9899479.1"/>
    </source>
</evidence>
<evidence type="ECO:0000313" key="3">
    <source>
        <dbReference type="Proteomes" id="UP000667802"/>
    </source>
</evidence>
<reference evidence="3" key="1">
    <citation type="journal article" date="2021" name="Science">
        <title>Hunting the eagle killer: A cyanobacterial neurotoxin causes vacuolar myelinopathy.</title>
        <authorList>
            <person name="Breinlinger S."/>
            <person name="Phillips T.J."/>
            <person name="Haram B.N."/>
            <person name="Mares J."/>
            <person name="Martinez Yerena J.A."/>
            <person name="Hrouzek P."/>
            <person name="Sobotka R."/>
            <person name="Henderson W.M."/>
            <person name="Schmieder P."/>
            <person name="Williams S.M."/>
            <person name="Lauderdale J.D."/>
            <person name="Wilde H.D."/>
            <person name="Gerrin W."/>
            <person name="Kust A."/>
            <person name="Washington J.W."/>
            <person name="Wagner C."/>
            <person name="Geier B."/>
            <person name="Liebeke M."/>
            <person name="Enke H."/>
            <person name="Niedermeyer T.H.J."/>
            <person name="Wilde S.B."/>
        </authorList>
    </citation>
    <scope>NUCLEOTIDE SEQUENCE [LARGE SCALE GENOMIC DNA]</scope>
    <source>
        <strain evidence="3">Thurmond2011</strain>
    </source>
</reference>
<keyword evidence="3" id="KW-1185">Reference proteome</keyword>
<feature type="transmembrane region" description="Helical" evidence="1">
    <location>
        <begin position="56"/>
        <end position="75"/>
    </location>
</feature>
<dbReference type="EMBL" id="JAALHA020000025">
    <property type="protein sequence ID" value="MDR9899479.1"/>
    <property type="molecule type" value="Genomic_DNA"/>
</dbReference>
<keyword evidence="1" id="KW-0812">Transmembrane</keyword>
<gene>
    <name evidence="2" type="ORF">G7B40_033710</name>
</gene>
<comment type="caution">
    <text evidence="2">The sequence shown here is derived from an EMBL/GenBank/DDBJ whole genome shotgun (WGS) entry which is preliminary data.</text>
</comment>
<name>A0AAP5MDL1_9CYAN</name>
<dbReference type="AlphaFoldDB" id="A0AAP5MDL1"/>
<evidence type="ECO:0000256" key="1">
    <source>
        <dbReference type="SAM" id="Phobius"/>
    </source>
</evidence>
<keyword evidence="1" id="KW-0472">Membrane</keyword>
<proteinExistence type="predicted"/>
<accession>A0AAP5MDL1</accession>
<dbReference type="RefSeq" id="WP_310834305.1">
    <property type="nucleotide sequence ID" value="NZ_JAALHA020000025.1"/>
</dbReference>
<sequence length="79" mass="9855">MNTFIVKCIPYKDYRRWKDNIANVNRKHKHVKTAILWFHRQQGFQPVHGGKMYLRYFYAYIICEVDTVLWLSIYMNRYY</sequence>
<dbReference type="Proteomes" id="UP000667802">
    <property type="component" value="Unassembled WGS sequence"/>
</dbReference>
<organism evidence="2 3">
    <name type="scientific">Aetokthonos hydrillicola Thurmond2011</name>
    <dbReference type="NCBI Taxonomy" id="2712845"/>
    <lineage>
        <taxon>Bacteria</taxon>
        <taxon>Bacillati</taxon>
        <taxon>Cyanobacteriota</taxon>
        <taxon>Cyanophyceae</taxon>
        <taxon>Nostocales</taxon>
        <taxon>Hapalosiphonaceae</taxon>
        <taxon>Aetokthonos</taxon>
    </lineage>
</organism>
<keyword evidence="1" id="KW-1133">Transmembrane helix</keyword>